<evidence type="ECO:0000256" key="4">
    <source>
        <dbReference type="ARBA" id="ARBA00022989"/>
    </source>
</evidence>
<evidence type="ECO:0000256" key="2">
    <source>
        <dbReference type="ARBA" id="ARBA00022475"/>
    </source>
</evidence>
<dbReference type="STRING" id="580166.AUP43_12080"/>
<comment type="caution">
    <text evidence="8">The sequence shown here is derived from an EMBL/GenBank/DDBJ whole genome shotgun (WGS) entry which is preliminary data.</text>
</comment>
<name>A0A154VU80_9PROT</name>
<feature type="transmembrane region" description="Helical" evidence="6">
    <location>
        <begin position="107"/>
        <end position="129"/>
    </location>
</feature>
<protein>
    <submittedName>
        <fullName evidence="8">Cytochrome B</fullName>
    </submittedName>
</protein>
<gene>
    <name evidence="8" type="ORF">AUP43_12080</name>
</gene>
<keyword evidence="9" id="KW-1185">Reference proteome</keyword>
<dbReference type="OrthoDB" id="196472at2"/>
<evidence type="ECO:0000256" key="3">
    <source>
        <dbReference type="ARBA" id="ARBA00022692"/>
    </source>
</evidence>
<dbReference type="Pfam" id="PF01292">
    <property type="entry name" value="Ni_hydr_CYTB"/>
    <property type="match status" value="1"/>
</dbReference>
<dbReference type="GO" id="GO:0020037">
    <property type="term" value="F:heme binding"/>
    <property type="evidence" value="ECO:0007669"/>
    <property type="project" value="TreeGrafter"/>
</dbReference>
<comment type="subcellular location">
    <subcellularLocation>
        <location evidence="1">Cell membrane</location>
        <topology evidence="1">Multi-pass membrane protein</topology>
    </subcellularLocation>
</comment>
<evidence type="ECO:0000256" key="1">
    <source>
        <dbReference type="ARBA" id="ARBA00004651"/>
    </source>
</evidence>
<dbReference type="GO" id="GO:0022904">
    <property type="term" value="P:respiratory electron transport chain"/>
    <property type="evidence" value="ECO:0007669"/>
    <property type="project" value="InterPro"/>
</dbReference>
<dbReference type="GO" id="GO:0009055">
    <property type="term" value="F:electron transfer activity"/>
    <property type="evidence" value="ECO:0007669"/>
    <property type="project" value="InterPro"/>
</dbReference>
<dbReference type="GO" id="GO:0005886">
    <property type="term" value="C:plasma membrane"/>
    <property type="evidence" value="ECO:0007669"/>
    <property type="project" value="UniProtKB-SubCell"/>
</dbReference>
<feature type="transmembrane region" description="Helical" evidence="6">
    <location>
        <begin position="157"/>
        <end position="179"/>
    </location>
</feature>
<sequence length="233" mass="25316">MAERNDTTRQRVFQRIWDIPTRLFHWLLAGAIVGAYWTGEFGGIDKTWHMRFGYAILALIGFRIMWGLFGSPPSRFASFLAGPRAVLSYMGGLGERRARPYATHNPLGALSVVALLAAALVQAATGLFADDAILTQGPLARLAPGWVSSLATNIHAWNIWVLIALVALHLAAIAFYHLYKRENLVGAMITGRKALPPGMGMEKPASVWLAGLALLIAAGAVYLLVERLPGWVG</sequence>
<feature type="transmembrane region" description="Helical" evidence="6">
    <location>
        <begin position="21"/>
        <end position="39"/>
    </location>
</feature>
<evidence type="ECO:0000313" key="8">
    <source>
        <dbReference type="EMBL" id="KZD04882.1"/>
    </source>
</evidence>
<evidence type="ECO:0000256" key="6">
    <source>
        <dbReference type="SAM" id="Phobius"/>
    </source>
</evidence>
<organism evidence="8 9">
    <name type="scientific">Oceanibaculum pacificum</name>
    <dbReference type="NCBI Taxonomy" id="580166"/>
    <lineage>
        <taxon>Bacteria</taxon>
        <taxon>Pseudomonadati</taxon>
        <taxon>Pseudomonadota</taxon>
        <taxon>Alphaproteobacteria</taxon>
        <taxon>Rhodospirillales</taxon>
        <taxon>Oceanibaculaceae</taxon>
        <taxon>Oceanibaculum</taxon>
    </lineage>
</organism>
<reference evidence="8 9" key="1">
    <citation type="submission" date="2015-12" db="EMBL/GenBank/DDBJ databases">
        <title>Genome sequence of Oceanibaculum pacificum MCCC 1A02656.</title>
        <authorList>
            <person name="Lu L."/>
            <person name="Lai Q."/>
            <person name="Shao Z."/>
            <person name="Qian P."/>
        </authorList>
    </citation>
    <scope>NUCLEOTIDE SEQUENCE [LARGE SCALE GENOMIC DNA]</scope>
    <source>
        <strain evidence="8 9">MCCC 1A02656</strain>
    </source>
</reference>
<feature type="transmembrane region" description="Helical" evidence="6">
    <location>
        <begin position="51"/>
        <end position="69"/>
    </location>
</feature>
<dbReference type="Gene3D" id="1.20.950.20">
    <property type="entry name" value="Transmembrane di-heme cytochromes, Chain C"/>
    <property type="match status" value="1"/>
</dbReference>
<keyword evidence="3 6" id="KW-0812">Transmembrane</keyword>
<dbReference type="InterPro" id="IPR011577">
    <property type="entry name" value="Cyt_b561_bac/Ni-Hgenase"/>
</dbReference>
<proteinExistence type="predicted"/>
<dbReference type="Proteomes" id="UP000076400">
    <property type="component" value="Unassembled WGS sequence"/>
</dbReference>
<keyword evidence="4 6" id="KW-1133">Transmembrane helix</keyword>
<keyword evidence="2" id="KW-1003">Cell membrane</keyword>
<dbReference type="AlphaFoldDB" id="A0A154VU80"/>
<evidence type="ECO:0000259" key="7">
    <source>
        <dbReference type="Pfam" id="PF01292"/>
    </source>
</evidence>
<feature type="domain" description="Cytochrome b561 bacterial/Ni-hydrogenase" evidence="7">
    <location>
        <begin position="17"/>
        <end position="191"/>
    </location>
</feature>
<evidence type="ECO:0000256" key="5">
    <source>
        <dbReference type="ARBA" id="ARBA00023136"/>
    </source>
</evidence>
<keyword evidence="5 6" id="KW-0472">Membrane</keyword>
<dbReference type="EMBL" id="LPXN01000134">
    <property type="protein sequence ID" value="KZD04882.1"/>
    <property type="molecule type" value="Genomic_DNA"/>
</dbReference>
<dbReference type="InterPro" id="IPR051542">
    <property type="entry name" value="Hydrogenase_cytochrome"/>
</dbReference>
<dbReference type="InterPro" id="IPR016174">
    <property type="entry name" value="Di-haem_cyt_TM"/>
</dbReference>
<evidence type="ECO:0000313" key="9">
    <source>
        <dbReference type="Proteomes" id="UP000076400"/>
    </source>
</evidence>
<feature type="transmembrane region" description="Helical" evidence="6">
    <location>
        <begin position="205"/>
        <end position="225"/>
    </location>
</feature>
<accession>A0A154VU80</accession>
<dbReference type="SUPFAM" id="SSF81342">
    <property type="entry name" value="Transmembrane di-heme cytochromes"/>
    <property type="match status" value="1"/>
</dbReference>
<dbReference type="PANTHER" id="PTHR30485">
    <property type="entry name" value="NI/FE-HYDROGENASE 1 B-TYPE CYTOCHROME SUBUNIT"/>
    <property type="match status" value="1"/>
</dbReference>
<dbReference type="PANTHER" id="PTHR30485:SF2">
    <property type="entry name" value="BLL0597 PROTEIN"/>
    <property type="match status" value="1"/>
</dbReference>